<reference evidence="8 9" key="1">
    <citation type="submission" date="2019-03" db="EMBL/GenBank/DDBJ databases">
        <title>Genomic Encyclopedia of Type Strains, Phase III (KMG-III): the genomes of soil and plant-associated and newly described type strains.</title>
        <authorList>
            <person name="Whitman W."/>
        </authorList>
    </citation>
    <scope>NUCLEOTIDE SEQUENCE [LARGE SCALE GENOMIC DNA]</scope>
    <source>
        <strain evidence="8 9">DSM 27373</strain>
    </source>
</reference>
<comment type="subcellular location">
    <subcellularLocation>
        <location evidence="1">Cell membrane</location>
        <topology evidence="1">Multi-pass membrane protein</topology>
    </subcellularLocation>
</comment>
<evidence type="ECO:0000256" key="1">
    <source>
        <dbReference type="ARBA" id="ARBA00004651"/>
    </source>
</evidence>
<keyword evidence="2" id="KW-0813">Transport</keyword>
<dbReference type="PANTHER" id="PTHR23513:SF6">
    <property type="entry name" value="MAJOR FACILITATOR SUPERFAMILY ASSOCIATED DOMAIN-CONTAINING PROTEIN"/>
    <property type="match status" value="1"/>
</dbReference>
<gene>
    <name evidence="8" type="ORF">EV640_10722</name>
</gene>
<evidence type="ECO:0000256" key="3">
    <source>
        <dbReference type="ARBA" id="ARBA00022475"/>
    </source>
</evidence>
<dbReference type="InterPro" id="IPR010290">
    <property type="entry name" value="TM_effector"/>
</dbReference>
<dbReference type="SUPFAM" id="SSF103473">
    <property type="entry name" value="MFS general substrate transporter"/>
    <property type="match status" value="1"/>
</dbReference>
<protein>
    <submittedName>
        <fullName evidence="8">Transmembrane secretion effector</fullName>
    </submittedName>
</protein>
<dbReference type="InterPro" id="IPR036259">
    <property type="entry name" value="MFS_trans_sf"/>
</dbReference>
<evidence type="ECO:0000313" key="8">
    <source>
        <dbReference type="EMBL" id="TDS84626.1"/>
    </source>
</evidence>
<dbReference type="Gene3D" id="1.20.1250.20">
    <property type="entry name" value="MFS general substrate transporter like domains"/>
    <property type="match status" value="1"/>
</dbReference>
<organism evidence="8 9">
    <name type="scientific">Nesterenkonia aurantiaca</name>
    <dbReference type="NCBI Taxonomy" id="1436010"/>
    <lineage>
        <taxon>Bacteria</taxon>
        <taxon>Bacillati</taxon>
        <taxon>Actinomycetota</taxon>
        <taxon>Actinomycetes</taxon>
        <taxon>Micrococcales</taxon>
        <taxon>Micrococcaceae</taxon>
        <taxon>Nesterenkonia</taxon>
    </lineage>
</organism>
<dbReference type="PANTHER" id="PTHR23513">
    <property type="entry name" value="INTEGRAL MEMBRANE EFFLUX PROTEIN-RELATED"/>
    <property type="match status" value="1"/>
</dbReference>
<feature type="transmembrane region" description="Helical" evidence="7">
    <location>
        <begin position="104"/>
        <end position="134"/>
    </location>
</feature>
<evidence type="ECO:0000256" key="6">
    <source>
        <dbReference type="ARBA" id="ARBA00023136"/>
    </source>
</evidence>
<evidence type="ECO:0000313" key="9">
    <source>
        <dbReference type="Proteomes" id="UP000294506"/>
    </source>
</evidence>
<sequence length="179" mass="18878">MAQTTGSAVAGGLVALVTAPFALLLGAITHFISATVLLTLKHVAAETPLAHTPEPLRRKVREGLRWIYRHPRFEPLAWSSHAWFIGSAMMGAVLPVLVLNDLGLGALGLGLVLTVAGIGSVIGTVIGTVLSVWIGQRWGTGLTMVIARFVQPPVLALVISGFRDATVEEDQLTDDEALA</sequence>
<keyword evidence="4 7" id="KW-0812">Transmembrane</keyword>
<comment type="caution">
    <text evidence="8">The sequence shown here is derived from an EMBL/GenBank/DDBJ whole genome shotgun (WGS) entry which is preliminary data.</text>
</comment>
<feature type="transmembrane region" description="Helical" evidence="7">
    <location>
        <begin position="12"/>
        <end position="40"/>
    </location>
</feature>
<keyword evidence="6 7" id="KW-0472">Membrane</keyword>
<name>A0A4R7G0P5_9MICC</name>
<keyword evidence="3" id="KW-1003">Cell membrane</keyword>
<evidence type="ECO:0000256" key="5">
    <source>
        <dbReference type="ARBA" id="ARBA00022989"/>
    </source>
</evidence>
<evidence type="ECO:0000256" key="2">
    <source>
        <dbReference type="ARBA" id="ARBA00022448"/>
    </source>
</evidence>
<dbReference type="Pfam" id="PF05977">
    <property type="entry name" value="MFS_3"/>
    <property type="match status" value="1"/>
</dbReference>
<dbReference type="GO" id="GO:0005886">
    <property type="term" value="C:plasma membrane"/>
    <property type="evidence" value="ECO:0007669"/>
    <property type="project" value="UniProtKB-SubCell"/>
</dbReference>
<dbReference type="EMBL" id="SOAN01000007">
    <property type="protein sequence ID" value="TDS84626.1"/>
    <property type="molecule type" value="Genomic_DNA"/>
</dbReference>
<evidence type="ECO:0000256" key="7">
    <source>
        <dbReference type="SAM" id="Phobius"/>
    </source>
</evidence>
<accession>A0A4R7G0P5</accession>
<proteinExistence type="predicted"/>
<feature type="transmembrane region" description="Helical" evidence="7">
    <location>
        <begin position="76"/>
        <end position="98"/>
    </location>
</feature>
<keyword evidence="9" id="KW-1185">Reference proteome</keyword>
<evidence type="ECO:0000256" key="4">
    <source>
        <dbReference type="ARBA" id="ARBA00022692"/>
    </source>
</evidence>
<dbReference type="Proteomes" id="UP000294506">
    <property type="component" value="Unassembled WGS sequence"/>
</dbReference>
<keyword evidence="5 7" id="KW-1133">Transmembrane helix</keyword>
<dbReference type="RefSeq" id="WP_166645904.1">
    <property type="nucleotide sequence ID" value="NZ_SOAN01000007.1"/>
</dbReference>
<dbReference type="AlphaFoldDB" id="A0A4R7G0P5"/>